<dbReference type="EMBL" id="CP009962">
    <property type="protein sequence ID" value="AIY43111.1"/>
    <property type="molecule type" value="Genomic_DNA"/>
</dbReference>
<gene>
    <name evidence="1" type="ORF">LT85_3953</name>
</gene>
<keyword evidence="2" id="KW-1185">Reference proteome</keyword>
<dbReference type="KEGG" id="care:LT85_3953"/>
<dbReference type="HOGENOM" id="CLU_3326723_0_0_4"/>
<evidence type="ECO:0000313" key="2">
    <source>
        <dbReference type="Proteomes" id="UP000030302"/>
    </source>
</evidence>
<sequence>MAMLRMARGVFDMVSLEIEELSKCAGNNCAEYLLLIYF</sequence>
<organism evidence="1 2">
    <name type="scientific">Collimonas arenae</name>
    <dbReference type="NCBI Taxonomy" id="279058"/>
    <lineage>
        <taxon>Bacteria</taxon>
        <taxon>Pseudomonadati</taxon>
        <taxon>Pseudomonadota</taxon>
        <taxon>Betaproteobacteria</taxon>
        <taxon>Burkholderiales</taxon>
        <taxon>Oxalobacteraceae</taxon>
        <taxon>Collimonas</taxon>
    </lineage>
</organism>
<reference evidence="2" key="1">
    <citation type="journal article" date="2014" name="Soil Biol. Biochem.">
        <title>Structure and function of bacterial communities in ageing soils: Insights from the Mendocino ecological staircase.</title>
        <authorList>
            <person name="Uroz S."/>
            <person name="Tech J.J."/>
            <person name="Sawaya N.A."/>
            <person name="Frey-Klett P."/>
            <person name="Leveau J.H.J."/>
        </authorList>
    </citation>
    <scope>NUCLEOTIDE SEQUENCE [LARGE SCALE GENOMIC DNA]</scope>
    <source>
        <strain evidence="2">Cal35</strain>
    </source>
</reference>
<accession>A0A0A1FF12</accession>
<dbReference type="AlphaFoldDB" id="A0A0A1FF12"/>
<name>A0A0A1FF12_9BURK</name>
<proteinExistence type="predicted"/>
<protein>
    <submittedName>
        <fullName evidence="1">Uncharacterized protein</fullName>
    </submittedName>
</protein>
<dbReference type="Proteomes" id="UP000030302">
    <property type="component" value="Chromosome"/>
</dbReference>
<evidence type="ECO:0000313" key="1">
    <source>
        <dbReference type="EMBL" id="AIY43111.1"/>
    </source>
</evidence>